<reference evidence="2" key="1">
    <citation type="submission" date="2021-12" db="EMBL/GenBank/DDBJ databases">
        <authorList>
            <person name="Lee J.-H."/>
            <person name="Kim S.-B."/>
        </authorList>
    </citation>
    <scope>NUCLEOTIDE SEQUENCE</scope>
    <source>
        <strain evidence="2">NR30</strain>
    </source>
</reference>
<protein>
    <recommendedName>
        <fullName evidence="4">Secreted protein</fullName>
    </recommendedName>
</protein>
<evidence type="ECO:0000256" key="1">
    <source>
        <dbReference type="SAM" id="SignalP"/>
    </source>
</evidence>
<dbReference type="EMBL" id="JAJSBI010000031">
    <property type="protein sequence ID" value="MCD9879713.1"/>
    <property type="molecule type" value="Genomic_DNA"/>
</dbReference>
<gene>
    <name evidence="2" type="ORF">LJ657_40305</name>
</gene>
<name>A0A9Q3VY84_9ACTN</name>
<feature type="chain" id="PRO_5040365641" description="Secreted protein" evidence="1">
    <location>
        <begin position="30"/>
        <end position="141"/>
    </location>
</feature>
<evidence type="ECO:0008006" key="4">
    <source>
        <dbReference type="Google" id="ProtNLM"/>
    </source>
</evidence>
<evidence type="ECO:0000313" key="3">
    <source>
        <dbReference type="Proteomes" id="UP001108029"/>
    </source>
</evidence>
<comment type="caution">
    <text evidence="2">The sequence shown here is derived from an EMBL/GenBank/DDBJ whole genome shotgun (WGS) entry which is preliminary data.</text>
</comment>
<dbReference type="Proteomes" id="UP001108029">
    <property type="component" value="Unassembled WGS sequence"/>
</dbReference>
<sequence length="141" mass="14706">MTVNRFVRRTTAVATAVAACILTAGLATGCDGVDGSKADSSLDCLQNTDTITDSLRDIHEAGLGAAKNPARTEESIDTIKRNLDKIDKLNDGTDDVKIDKAVGDLKDAIADYNKAVLNGDTNPDSGQIDAAADALKNICTP</sequence>
<evidence type="ECO:0000313" key="2">
    <source>
        <dbReference type="EMBL" id="MCD9879713.1"/>
    </source>
</evidence>
<dbReference type="AlphaFoldDB" id="A0A9Q3VY84"/>
<accession>A0A9Q3VY84</accession>
<organism evidence="2 3">
    <name type="scientific">Streptomyces guryensis</name>
    <dbReference type="NCBI Taxonomy" id="2886947"/>
    <lineage>
        <taxon>Bacteria</taxon>
        <taxon>Bacillati</taxon>
        <taxon>Actinomycetota</taxon>
        <taxon>Actinomycetes</taxon>
        <taxon>Kitasatosporales</taxon>
        <taxon>Streptomycetaceae</taxon>
        <taxon>Streptomyces</taxon>
    </lineage>
</organism>
<feature type="signal peptide" evidence="1">
    <location>
        <begin position="1"/>
        <end position="29"/>
    </location>
</feature>
<proteinExistence type="predicted"/>
<keyword evidence="3" id="KW-1185">Reference proteome</keyword>
<dbReference type="RefSeq" id="WP_232654656.1">
    <property type="nucleotide sequence ID" value="NZ_JAJSBI010000031.1"/>
</dbReference>
<dbReference type="PROSITE" id="PS51257">
    <property type="entry name" value="PROKAR_LIPOPROTEIN"/>
    <property type="match status" value="1"/>
</dbReference>
<keyword evidence="1" id="KW-0732">Signal</keyword>